<dbReference type="PROSITE" id="PS51832">
    <property type="entry name" value="HD_GYP"/>
    <property type="match status" value="1"/>
</dbReference>
<dbReference type="Pfam" id="PF13487">
    <property type="entry name" value="HD_5"/>
    <property type="match status" value="1"/>
</dbReference>
<proteinExistence type="predicted"/>
<dbReference type="KEGG" id="sus:Acid_1223"/>
<evidence type="ECO:0000259" key="1">
    <source>
        <dbReference type="PROSITE" id="PS51832"/>
    </source>
</evidence>
<gene>
    <name evidence="2" type="ordered locus">Acid_1223</name>
</gene>
<dbReference type="PANTHER" id="PTHR45228:SF1">
    <property type="entry name" value="CYCLIC DI-GMP PHOSPHODIESTERASE TM_0186"/>
    <property type="match status" value="1"/>
</dbReference>
<dbReference type="PANTHER" id="PTHR45228">
    <property type="entry name" value="CYCLIC DI-GMP PHOSPHODIESTERASE TM_0186-RELATED"/>
    <property type="match status" value="1"/>
</dbReference>
<dbReference type="eggNOG" id="COG3437">
    <property type="taxonomic scope" value="Bacteria"/>
</dbReference>
<dbReference type="EMBL" id="CP000473">
    <property type="protein sequence ID" value="ABJ82217.1"/>
    <property type="molecule type" value="Genomic_DNA"/>
</dbReference>
<reference evidence="2" key="1">
    <citation type="submission" date="2006-10" db="EMBL/GenBank/DDBJ databases">
        <title>Complete sequence of Solibacter usitatus Ellin6076.</title>
        <authorList>
            <consortium name="US DOE Joint Genome Institute"/>
            <person name="Copeland A."/>
            <person name="Lucas S."/>
            <person name="Lapidus A."/>
            <person name="Barry K."/>
            <person name="Detter J.C."/>
            <person name="Glavina del Rio T."/>
            <person name="Hammon N."/>
            <person name="Israni S."/>
            <person name="Dalin E."/>
            <person name="Tice H."/>
            <person name="Pitluck S."/>
            <person name="Thompson L.S."/>
            <person name="Brettin T."/>
            <person name="Bruce D."/>
            <person name="Han C."/>
            <person name="Tapia R."/>
            <person name="Gilna P."/>
            <person name="Schmutz J."/>
            <person name="Larimer F."/>
            <person name="Land M."/>
            <person name="Hauser L."/>
            <person name="Kyrpides N."/>
            <person name="Mikhailova N."/>
            <person name="Janssen P.H."/>
            <person name="Kuske C.R."/>
            <person name="Richardson P."/>
        </authorList>
    </citation>
    <scope>NUCLEOTIDE SEQUENCE</scope>
    <source>
        <strain evidence="2">Ellin6076</strain>
    </source>
</reference>
<dbReference type="Gene3D" id="1.10.3210.10">
    <property type="entry name" value="Hypothetical protein af1432"/>
    <property type="match status" value="1"/>
</dbReference>
<dbReference type="InterPro" id="IPR037522">
    <property type="entry name" value="HD_GYP_dom"/>
</dbReference>
<dbReference type="InterPro" id="IPR003607">
    <property type="entry name" value="HD/PDEase_dom"/>
</dbReference>
<dbReference type="CDD" id="cd00077">
    <property type="entry name" value="HDc"/>
    <property type="match status" value="1"/>
</dbReference>
<dbReference type="OrthoDB" id="9804747at2"/>
<sequence>MDPTGEEEHVMATHGICKPATLLEPMRATAPTNPRTIDFTQTEHVLVSLAKIVEQRDKHTAGHCERLAIASVALGMAMKLESSSLLALYLGGFLHDVGKVGIPDSILFKPGKLDDEEWEIMRAHPVRGEEICRPLLSVRCVLPIIRHHHERWDGSGYPDGLSGSQIPFLARVLQVADIYDALTNPRPYKRTFSTARALEVLEEEVAKGWRDPDITGVFVGLHKRMLSKIADYHPGTSVPLASMQDSLTHLQDFLTQ</sequence>
<dbReference type="AlphaFoldDB" id="Q029Q9"/>
<dbReference type="InterPro" id="IPR052020">
    <property type="entry name" value="Cyclic_di-GMP/3'3'-cGAMP_PDE"/>
</dbReference>
<dbReference type="GO" id="GO:0016787">
    <property type="term" value="F:hydrolase activity"/>
    <property type="evidence" value="ECO:0007669"/>
    <property type="project" value="UniProtKB-KW"/>
</dbReference>
<dbReference type="STRING" id="234267.Acid_1223"/>
<dbReference type="SUPFAM" id="SSF109604">
    <property type="entry name" value="HD-domain/PDEase-like"/>
    <property type="match status" value="1"/>
</dbReference>
<protein>
    <submittedName>
        <fullName evidence="2">Metal dependent phosphohydrolase</fullName>
    </submittedName>
</protein>
<accession>Q029Q9</accession>
<evidence type="ECO:0000313" key="2">
    <source>
        <dbReference type="EMBL" id="ABJ82217.1"/>
    </source>
</evidence>
<feature type="domain" description="HD-GYP" evidence="1">
    <location>
        <begin position="38"/>
        <end position="234"/>
    </location>
</feature>
<dbReference type="InParanoid" id="Q029Q9"/>
<name>Q029Q9_SOLUE</name>
<keyword evidence="2" id="KW-0378">Hydrolase</keyword>
<dbReference type="HOGENOM" id="CLU_000445_92_3_0"/>
<organism evidence="2">
    <name type="scientific">Solibacter usitatus (strain Ellin6076)</name>
    <dbReference type="NCBI Taxonomy" id="234267"/>
    <lineage>
        <taxon>Bacteria</taxon>
        <taxon>Pseudomonadati</taxon>
        <taxon>Acidobacteriota</taxon>
        <taxon>Terriglobia</taxon>
        <taxon>Bryobacterales</taxon>
        <taxon>Solibacteraceae</taxon>
        <taxon>Candidatus Solibacter</taxon>
    </lineage>
</organism>
<dbReference type="SMART" id="SM00471">
    <property type="entry name" value="HDc"/>
    <property type="match status" value="1"/>
</dbReference>